<evidence type="ECO:0000313" key="4">
    <source>
        <dbReference type="Proteomes" id="UP000580691"/>
    </source>
</evidence>
<evidence type="ECO:0000256" key="1">
    <source>
        <dbReference type="SAM" id="MobiDB-lite"/>
    </source>
</evidence>
<proteinExistence type="predicted"/>
<organism evidence="3 4">
    <name type="scientific">Sinosuthora webbiana</name>
    <dbReference type="NCBI Taxonomy" id="337173"/>
    <lineage>
        <taxon>Eukaryota</taxon>
        <taxon>Metazoa</taxon>
        <taxon>Chordata</taxon>
        <taxon>Craniata</taxon>
        <taxon>Vertebrata</taxon>
        <taxon>Euteleostomi</taxon>
        <taxon>Archelosauria</taxon>
        <taxon>Archosauria</taxon>
        <taxon>Dinosauria</taxon>
        <taxon>Saurischia</taxon>
        <taxon>Theropoda</taxon>
        <taxon>Coelurosauria</taxon>
        <taxon>Aves</taxon>
        <taxon>Neognathae</taxon>
        <taxon>Neoaves</taxon>
        <taxon>Telluraves</taxon>
        <taxon>Australaves</taxon>
        <taxon>Passeriformes</taxon>
        <taxon>Sylvioidea</taxon>
        <taxon>Sylviidae</taxon>
        <taxon>Sinosuthora</taxon>
    </lineage>
</organism>
<feature type="non-terminal residue" evidence="3">
    <location>
        <position position="724"/>
    </location>
</feature>
<name>A0A7K4TLW0_9SYLV</name>
<dbReference type="GO" id="GO:0035861">
    <property type="term" value="C:site of double-strand break"/>
    <property type="evidence" value="ECO:0007669"/>
    <property type="project" value="TreeGrafter"/>
</dbReference>
<dbReference type="AlphaFoldDB" id="A0A7K4TLW0"/>
<dbReference type="PANTHER" id="PTHR28535:SF1">
    <property type="entry name" value="PROTEIN ZGRF1"/>
    <property type="match status" value="1"/>
</dbReference>
<reference evidence="3 4" key="1">
    <citation type="submission" date="2019-09" db="EMBL/GenBank/DDBJ databases">
        <title>Bird 10,000 Genomes (B10K) Project - Family phase.</title>
        <authorList>
            <person name="Zhang G."/>
        </authorList>
    </citation>
    <scope>NUCLEOTIDE SEQUENCE [LARGE SCALE GENOMIC DNA]</scope>
    <source>
        <strain evidence="3">B10K-DU-002-08</strain>
        <tissue evidence="3">Muscle</tissue>
    </source>
</reference>
<dbReference type="Proteomes" id="UP000580691">
    <property type="component" value="Unassembled WGS sequence"/>
</dbReference>
<feature type="region of interest" description="Disordered" evidence="1">
    <location>
        <begin position="406"/>
        <end position="425"/>
    </location>
</feature>
<dbReference type="OrthoDB" id="6513042at2759"/>
<feature type="region of interest" description="Disordered" evidence="1">
    <location>
        <begin position="632"/>
        <end position="662"/>
    </location>
</feature>
<keyword evidence="4" id="KW-1185">Reference proteome</keyword>
<evidence type="ECO:0000259" key="2">
    <source>
        <dbReference type="Pfam" id="PF10382"/>
    </source>
</evidence>
<evidence type="ECO:0000313" key="3">
    <source>
        <dbReference type="EMBL" id="NWQ99041.1"/>
    </source>
</evidence>
<feature type="region of interest" description="Disordered" evidence="1">
    <location>
        <begin position="159"/>
        <end position="178"/>
    </location>
</feature>
<dbReference type="Pfam" id="PF10382">
    <property type="entry name" value="ZGRF1-like_N"/>
    <property type="match status" value="1"/>
</dbReference>
<dbReference type="GO" id="GO:0005634">
    <property type="term" value="C:nucleus"/>
    <property type="evidence" value="ECO:0007669"/>
    <property type="project" value="TreeGrafter"/>
</dbReference>
<feature type="region of interest" description="Disordered" evidence="1">
    <location>
        <begin position="66"/>
        <end position="89"/>
    </location>
</feature>
<feature type="region of interest" description="Disordered" evidence="1">
    <location>
        <begin position="475"/>
        <end position="531"/>
    </location>
</feature>
<dbReference type="GO" id="GO:0006302">
    <property type="term" value="P:double-strand break repair"/>
    <property type="evidence" value="ECO:0007669"/>
    <property type="project" value="TreeGrafter"/>
</dbReference>
<dbReference type="PANTHER" id="PTHR28535">
    <property type="entry name" value="ZINC FINGER GRF-TYPE CONTAINING 1"/>
    <property type="match status" value="1"/>
</dbReference>
<feature type="non-terminal residue" evidence="3">
    <location>
        <position position="1"/>
    </location>
</feature>
<feature type="compositionally biased region" description="Basic and acidic residues" evidence="1">
    <location>
        <begin position="488"/>
        <end position="505"/>
    </location>
</feature>
<feature type="domain" description="5'-3' DNA helicase ZGRF1-like N-terminal" evidence="2">
    <location>
        <begin position="1"/>
        <end position="68"/>
    </location>
</feature>
<accession>A0A7K4TLW0</accession>
<feature type="compositionally biased region" description="Basic and acidic residues" evidence="1">
    <location>
        <begin position="66"/>
        <end position="80"/>
    </location>
</feature>
<comment type="caution">
    <text evidence="3">The sequence shown here is derived from an EMBL/GenBank/DDBJ whole genome shotgun (WGS) entry which is preliminary data.</text>
</comment>
<dbReference type="EMBL" id="VXBN01000036">
    <property type="protein sequence ID" value="NWQ99041.1"/>
    <property type="molecule type" value="Genomic_DNA"/>
</dbReference>
<dbReference type="InterPro" id="IPR052800">
    <property type="entry name" value="DNA_Repair_Helicase_ZGRF1"/>
</dbReference>
<gene>
    <name evidence="3" type="primary">Zgrf1_1</name>
    <name evidence="3" type="ORF">SINWEB_R03422</name>
</gene>
<protein>
    <submittedName>
        <fullName evidence="3">ZGRF1 protein</fullName>
    </submittedName>
</protein>
<sequence length="724" mass="78063">VLYTHQKMKKSKTWQDGILRVRTGRNQATLFDEKGQCLESIFIKSQVTPGDDFESERYLITVEAVKASDKPSEDQPKKAETPAVDRNGVKAALLPPRHLPVGLKRKVTGFQGPRQVEKKIAAMEDEEKPPVLPLSKECQGGFPSKFYVSSPLFSTIRKKDAETNPSAGWQEEGWRDNGREQMSVSSLLSAPFSDSCEDTEKQNSNQFVVRAESPLRTGHAGPGAVSHHIRSTAQIIALLKSKPAQGHREQTPGAAGCLSRFQAAENADLCDKKSPVPPAFSGDPAQGLVPDTQHLPFLQGAVKDEKDWDAQWLPKSAEHPCGEGVPGQRQDKKVNNLSQDLQDHCGTNSYFLPESTVSRMSDSQFIPSSGDISCSASPSTFENNPFGYREHSGTDSLRENFSVKMQSELRPRQNSEGVSSDPELSGDVTVTEAGIVKEEFSCLQGEDAALRPHLKPHSCCEVETHSKNEVKCSNFDGEGGTPPQLCDSDARRTAEDAANRTRTEVEPLGDGCNIKEINESQSSSEATNKEEDLDGCAALTINGTSWRKIQHSGLLPGDTNVNECHPETRVFEAAGSLPGISSSRIISAMDKKTKEGVTQLGCMESPDVGSEHFWGANSDGIKPGSPLLALSQKSDPLGAGYSSPEETAGGETALESAESITASPEACKGETIGVDCLKGTAVAEDSSGLPGLVNDIALLRALAQHSTALESLQKMEENASRFCE</sequence>
<dbReference type="InterPro" id="IPR018838">
    <property type="entry name" value="ZGRF1-like_N"/>
</dbReference>